<reference evidence="8 9" key="1">
    <citation type="submission" date="2019-10" db="EMBL/GenBank/DDBJ databases">
        <title>The Genome Sequence of Clostridium tarantellae Isolated from Fish Brain.</title>
        <authorList>
            <person name="Bano L."/>
            <person name="Kiel M."/>
            <person name="Sales G."/>
            <person name="Doxey A.C."/>
            <person name="Mansfield M.J."/>
            <person name="Schiavone M."/>
            <person name="Rossetto O."/>
            <person name="Pirazzini M."/>
            <person name="Dobrindt U."/>
            <person name="Montecucco C."/>
        </authorList>
    </citation>
    <scope>NUCLEOTIDE SEQUENCE [LARGE SCALE GENOMIC DNA]</scope>
    <source>
        <strain evidence="8 9">DSM 3997</strain>
    </source>
</reference>
<keyword evidence="4" id="KW-0732">Signal</keyword>
<evidence type="ECO:0000313" key="9">
    <source>
        <dbReference type="Proteomes" id="UP000430345"/>
    </source>
</evidence>
<dbReference type="PROSITE" id="PS50022">
    <property type="entry name" value="FA58C_3"/>
    <property type="match status" value="2"/>
</dbReference>
<dbReference type="InterPro" id="IPR011496">
    <property type="entry name" value="O-GlcNAcase_cat"/>
</dbReference>
<feature type="domain" description="F5/8 type C" evidence="5">
    <location>
        <begin position="895"/>
        <end position="1026"/>
    </location>
</feature>
<dbReference type="PROSITE" id="PS52009">
    <property type="entry name" value="GH84"/>
    <property type="match status" value="1"/>
</dbReference>
<dbReference type="AlphaFoldDB" id="A0A6I1MLV5"/>
<keyword evidence="1 3" id="KW-0378">Hydrolase</keyword>
<protein>
    <recommendedName>
        <fullName evidence="10">Hyaluronidase</fullName>
    </recommendedName>
</protein>
<evidence type="ECO:0000256" key="3">
    <source>
        <dbReference type="PROSITE-ProRule" id="PRU01353"/>
    </source>
</evidence>
<dbReference type="PROSITE" id="PS50853">
    <property type="entry name" value="FN3"/>
    <property type="match status" value="1"/>
</dbReference>
<dbReference type="GO" id="GO:0005975">
    <property type="term" value="P:carbohydrate metabolic process"/>
    <property type="evidence" value="ECO:0007669"/>
    <property type="project" value="UniProtKB-ARBA"/>
</dbReference>
<dbReference type="Proteomes" id="UP000430345">
    <property type="component" value="Unassembled WGS sequence"/>
</dbReference>
<evidence type="ECO:0000259" key="6">
    <source>
        <dbReference type="PROSITE" id="PS50853"/>
    </source>
</evidence>
<dbReference type="SUPFAM" id="SSF49265">
    <property type="entry name" value="Fibronectin type III"/>
    <property type="match status" value="1"/>
</dbReference>
<feature type="domain" description="F5/8 type C" evidence="5">
    <location>
        <begin position="634"/>
        <end position="762"/>
    </location>
</feature>
<dbReference type="Pfam" id="PF07555">
    <property type="entry name" value="NAGidase"/>
    <property type="match status" value="1"/>
</dbReference>
<accession>A0A6I1MLV5</accession>
<dbReference type="Gene3D" id="2.60.40.10">
    <property type="entry name" value="Immunoglobulins"/>
    <property type="match status" value="1"/>
</dbReference>
<dbReference type="Pfam" id="PF00754">
    <property type="entry name" value="F5_F8_type_C"/>
    <property type="match status" value="2"/>
</dbReference>
<dbReference type="SUPFAM" id="SSF49785">
    <property type="entry name" value="Galactose-binding domain-like"/>
    <property type="match status" value="2"/>
</dbReference>
<organism evidence="8 9">
    <name type="scientific">Clostridium tarantellae</name>
    <dbReference type="NCBI Taxonomy" id="39493"/>
    <lineage>
        <taxon>Bacteria</taxon>
        <taxon>Bacillati</taxon>
        <taxon>Bacillota</taxon>
        <taxon>Clostridia</taxon>
        <taxon>Eubacteriales</taxon>
        <taxon>Clostridiaceae</taxon>
        <taxon>Clostridium</taxon>
    </lineage>
</organism>
<dbReference type="Gene3D" id="1.20.58.460">
    <property type="entry name" value="Hyaluronidase post-catalytic domain-like"/>
    <property type="match status" value="1"/>
</dbReference>
<dbReference type="Pfam" id="PF02838">
    <property type="entry name" value="Glyco_hydro_20b"/>
    <property type="match status" value="1"/>
</dbReference>
<comment type="caution">
    <text evidence="8">The sequence shown here is derived from an EMBL/GenBank/DDBJ whole genome shotgun (WGS) entry which is preliminary data.</text>
</comment>
<dbReference type="CDD" id="cd00063">
    <property type="entry name" value="FN3"/>
    <property type="match status" value="1"/>
</dbReference>
<dbReference type="Gene3D" id="3.30.379.10">
    <property type="entry name" value="Chitobiase/beta-hexosaminidase domain 2-like"/>
    <property type="match status" value="1"/>
</dbReference>
<dbReference type="SUPFAM" id="SSF55545">
    <property type="entry name" value="beta-N-acetylhexosaminidase-like domain"/>
    <property type="match status" value="1"/>
</dbReference>
<dbReference type="GO" id="GO:1901135">
    <property type="term" value="P:carbohydrate derivative metabolic process"/>
    <property type="evidence" value="ECO:0007669"/>
    <property type="project" value="UniProtKB-ARBA"/>
</dbReference>
<evidence type="ECO:0000259" key="5">
    <source>
        <dbReference type="PROSITE" id="PS50022"/>
    </source>
</evidence>
<dbReference type="SUPFAM" id="SSF51445">
    <property type="entry name" value="(Trans)glycosidases"/>
    <property type="match status" value="1"/>
</dbReference>
<dbReference type="InterPro" id="IPR036116">
    <property type="entry name" value="FN3_sf"/>
</dbReference>
<keyword evidence="2 3" id="KW-0326">Glycosidase</keyword>
<dbReference type="Pfam" id="PF21809">
    <property type="entry name" value="Glyco_hydro_84_hel"/>
    <property type="match status" value="1"/>
</dbReference>
<feature type="signal peptide" evidence="4">
    <location>
        <begin position="1"/>
        <end position="26"/>
    </location>
</feature>
<sequence length="1275" mass="143139">MLKRSKKFLASIISTMFVFSLIPINAKVLATSNENVKVTVPYLNPVVQNLQEIGDGFKLTDTVNIVGEESANETAVNFLKELLQGNGINISSEFNSENTTIVLGETSGNEADENIKEIVEALNLTNDEALTKKEGYVLYTSNDDENGENGAIVIAGTDNDGTYYGVATLKQLLQKENSVKVPEVKISDFAEIGFRGIVEGFYGDQWSHDNRKSLIDLGGEYKMNTYIYGPKDDPYHKNKWRDPYPEAEANKIKDLVETSNKNNVDFVWAIHPGGSITFTEEDYQALLNKCNLMYDLGVRAFAVFFDDISGPGTDANKQAEFLNRLNEDLVKSKGDVAPLIMCPTEYNKWWANHNPGTYLDILGEKLSKDVQIMWTGDKVMSDINKACLEWVNNRVKRDVYVWWNFPVNDYCRDRLLLGEAYGLANDVDNASGFVSNPMNHAQASKFGLYSVFNYSWNVDAYNSTESWINAIEALVPEVKEDFKVFAIHNADAYTDYHQYRRNESEHLKPVIGKFREALTNEGNLKDSADRLIEEFKAIKKAGRNILDNCKNEGLISEIELWLQSFEQLGIAGENIINSIIALKSDDYNGWWESYSKAKIALDEMKRIDSENRQDQPQPGVKVASNAVTPFVKEMFKESEKMYTDLVYFEDVTKYELSPITSFSSQNNINNMVDGDESTYYYAQELLEVGDYYGVDLGKIVPITEVKIVQGRNDNDHDRFHKGILEYSIDGETWIAIGGERTGIKIEENNLDIQARYVRYRATYAGIPGGKPDLWTAVREFSISNGGGTSINTNIEELKALKVIKDDEAGTIYYPTIEDLTVDSGEYLGFQLSKLSKLENFRLNMNLTEGSLENLKLQYSINGLEWNDLDTTINNGVLEISKNVVAKYVRAINVGDESLKGSLEEFLIGFPTKVIATANTNAPIHSGTASNLVDNNMETSLWTTEQKVGDYYEVDLGKAIELHDITIYSDKNDFVKSGVLEVSLDGETWKVINDFSSIPQNKEVDERSKYHTIKGNGNGAEYRYIRLRMTGESDIWSKIHEITFNETVKDDVVSAIDGTFEGDLSKLADGKLDTAFISSREAIAGDYINYKITSIEPIKNIHILQDSNAISNGKVSVRTENNKWVEVGVLDKAFNNISLQNLVNEGHSNKILDIKISWDNNGIAPSINEIITLKGELIPDIIPDPTIKPNKPRNLSLDNATSDSITISWKEPENIEIKEYIVYLDGVKIDTISGDEKIYTVSNLKSNTLYGLKVVAKGKNDLLSRPVAINGRTKKK</sequence>
<evidence type="ECO:0000313" key="8">
    <source>
        <dbReference type="EMBL" id="MPQ43212.1"/>
    </source>
</evidence>
<dbReference type="Gene3D" id="3.20.20.80">
    <property type="entry name" value="Glycosidases"/>
    <property type="match status" value="1"/>
</dbReference>
<dbReference type="InterPro" id="IPR003961">
    <property type="entry name" value="FN3_dom"/>
</dbReference>
<evidence type="ECO:0000256" key="1">
    <source>
        <dbReference type="ARBA" id="ARBA00022801"/>
    </source>
</evidence>
<dbReference type="Pfam" id="PF00041">
    <property type="entry name" value="fn3"/>
    <property type="match status" value="1"/>
</dbReference>
<dbReference type="InterPro" id="IPR017853">
    <property type="entry name" value="GH"/>
</dbReference>
<feature type="domain" description="Fibronectin type-III" evidence="6">
    <location>
        <begin position="1190"/>
        <end position="1275"/>
    </location>
</feature>
<comment type="similarity">
    <text evidence="3">Belongs to the glycosyl hydrolase 84 family.</text>
</comment>
<dbReference type="OrthoDB" id="9760892at2"/>
<dbReference type="InterPro" id="IPR029018">
    <property type="entry name" value="Hex-like_dom2"/>
</dbReference>
<gene>
    <name evidence="8" type="ORF">GBZ86_05475</name>
</gene>
<feature type="active site" description="Proton donor" evidence="3">
    <location>
        <position position="307"/>
    </location>
</feature>
<evidence type="ECO:0000256" key="4">
    <source>
        <dbReference type="SAM" id="SignalP"/>
    </source>
</evidence>
<dbReference type="PANTHER" id="PTHR13170">
    <property type="entry name" value="O-GLCNACASE"/>
    <property type="match status" value="1"/>
</dbReference>
<dbReference type="Gene3D" id="2.60.120.260">
    <property type="entry name" value="Galactose-binding domain-like"/>
    <property type="match status" value="2"/>
</dbReference>
<dbReference type="InterPro" id="IPR008979">
    <property type="entry name" value="Galactose-bd-like_sf"/>
</dbReference>
<dbReference type="SUPFAM" id="SSF140657">
    <property type="entry name" value="Hyaluronidase post-catalytic domain-like"/>
    <property type="match status" value="1"/>
</dbReference>
<dbReference type="InterPro" id="IPR000421">
    <property type="entry name" value="FA58C"/>
</dbReference>
<dbReference type="RefSeq" id="WP_152888529.1">
    <property type="nucleotide sequence ID" value="NZ_WHJC01000048.1"/>
</dbReference>
<dbReference type="Gene3D" id="2.60.40.1180">
    <property type="entry name" value="Golgi alpha-mannosidase II"/>
    <property type="match status" value="1"/>
</dbReference>
<evidence type="ECO:0000256" key="2">
    <source>
        <dbReference type="ARBA" id="ARBA00023295"/>
    </source>
</evidence>
<evidence type="ECO:0008006" key="10">
    <source>
        <dbReference type="Google" id="ProtNLM"/>
    </source>
</evidence>
<evidence type="ECO:0000259" key="7">
    <source>
        <dbReference type="PROSITE" id="PS52009"/>
    </source>
</evidence>
<dbReference type="EMBL" id="WHJC01000048">
    <property type="protein sequence ID" value="MPQ43212.1"/>
    <property type="molecule type" value="Genomic_DNA"/>
</dbReference>
<dbReference type="InterPro" id="IPR051822">
    <property type="entry name" value="Glycosyl_Hydrolase_84"/>
</dbReference>
<dbReference type="GO" id="GO:0015929">
    <property type="term" value="F:hexosaminidase activity"/>
    <property type="evidence" value="ECO:0007669"/>
    <property type="project" value="UniProtKB-ARBA"/>
</dbReference>
<keyword evidence="9" id="KW-1185">Reference proteome</keyword>
<dbReference type="InterPro" id="IPR049478">
    <property type="entry name" value="BT_4395-like_hel"/>
</dbReference>
<dbReference type="InterPro" id="IPR013780">
    <property type="entry name" value="Glyco_hydro_b"/>
</dbReference>
<dbReference type="InterPro" id="IPR015882">
    <property type="entry name" value="HEX_bac_N"/>
</dbReference>
<feature type="domain" description="GH84" evidence="7">
    <location>
        <begin position="193"/>
        <end position="459"/>
    </location>
</feature>
<name>A0A6I1MLV5_9CLOT</name>
<feature type="chain" id="PRO_5026161675" description="Hyaluronidase" evidence="4">
    <location>
        <begin position="27"/>
        <end position="1275"/>
    </location>
</feature>
<proteinExistence type="inferred from homology"/>
<dbReference type="InterPro" id="IPR013783">
    <property type="entry name" value="Ig-like_fold"/>
</dbReference>
<dbReference type="SMART" id="SM00060">
    <property type="entry name" value="FN3"/>
    <property type="match status" value="1"/>
</dbReference>
<dbReference type="PANTHER" id="PTHR13170:SF16">
    <property type="entry name" value="PROTEIN O-GLCNACASE"/>
    <property type="match status" value="1"/>
</dbReference>